<proteinExistence type="predicted"/>
<dbReference type="Pfam" id="PF09837">
    <property type="entry name" value="DUF2064"/>
    <property type="match status" value="1"/>
</dbReference>
<protein>
    <submittedName>
        <fullName evidence="1">DUF2064 domain-containing protein</fullName>
    </submittedName>
</protein>
<keyword evidence="2" id="KW-1185">Reference proteome</keyword>
<dbReference type="PANTHER" id="PTHR36529:SF1">
    <property type="entry name" value="GLYCOSYLTRANSFERASE"/>
    <property type="match status" value="1"/>
</dbReference>
<comment type="caution">
    <text evidence="1">The sequence shown here is derived from an EMBL/GenBank/DDBJ whole genome shotgun (WGS) entry which is preliminary data.</text>
</comment>
<dbReference type="Proteomes" id="UP000298433">
    <property type="component" value="Unassembled WGS sequence"/>
</dbReference>
<dbReference type="EMBL" id="SOGN01000007">
    <property type="protein sequence ID" value="TFC84080.1"/>
    <property type="molecule type" value="Genomic_DNA"/>
</dbReference>
<dbReference type="InterPro" id="IPR018641">
    <property type="entry name" value="Trfase_1_rSAM/seldom-assoc"/>
</dbReference>
<name>A0A4R8XYX2_9MICO</name>
<evidence type="ECO:0000313" key="1">
    <source>
        <dbReference type="EMBL" id="TFC84080.1"/>
    </source>
</evidence>
<sequence>MTTIVVIAKECLPGRVKTRLHPPLSLEQAAELAAASLDDTLGALAALPATRRILAFDGVNAPLAAAGYEILPQVEGTLDLRLAAVFDACEGPTLLVGMDTPQITSALLEPVFTDWTDDVDAWFGFANDGGFWALALNDPAAAQIRGAQIRGDLIRGVPMSRDDTGALQLKRLTDAGLRVNLLPTLTDVDSIDDAHRVAGIAPTGGFAAALAAMMAPSTKDGRR</sequence>
<dbReference type="Gene3D" id="3.90.550.10">
    <property type="entry name" value="Spore Coat Polysaccharide Biosynthesis Protein SpsA, Chain A"/>
    <property type="match status" value="1"/>
</dbReference>
<accession>A0A4R8XYX2</accession>
<gene>
    <name evidence="1" type="ORF">E3T23_00745</name>
</gene>
<reference evidence="1 2" key="1">
    <citation type="submission" date="2019-03" db="EMBL/GenBank/DDBJ databases">
        <title>Genomics of glacier-inhabiting Cryobacterium strains.</title>
        <authorList>
            <person name="Liu Q."/>
            <person name="Xin Y.-H."/>
        </authorList>
    </citation>
    <scope>NUCLEOTIDE SEQUENCE [LARGE SCALE GENOMIC DNA]</scope>
    <source>
        <strain evidence="1 2">TMT2-48-2</strain>
    </source>
</reference>
<dbReference type="SUPFAM" id="SSF53448">
    <property type="entry name" value="Nucleotide-diphospho-sugar transferases"/>
    <property type="match status" value="1"/>
</dbReference>
<organism evidence="1 2">
    <name type="scientific">Cryobacterium cheniae</name>
    <dbReference type="NCBI Taxonomy" id="1259262"/>
    <lineage>
        <taxon>Bacteria</taxon>
        <taxon>Bacillati</taxon>
        <taxon>Actinomycetota</taxon>
        <taxon>Actinomycetes</taxon>
        <taxon>Micrococcales</taxon>
        <taxon>Microbacteriaceae</taxon>
        <taxon>Cryobacterium</taxon>
    </lineage>
</organism>
<dbReference type="OrthoDB" id="9798250at2"/>
<dbReference type="AlphaFoldDB" id="A0A4R8XYX2"/>
<dbReference type="PANTHER" id="PTHR36529">
    <property type="entry name" value="SLL1095 PROTEIN"/>
    <property type="match status" value="1"/>
</dbReference>
<dbReference type="RefSeq" id="WP_134368512.1">
    <property type="nucleotide sequence ID" value="NZ_SOGN01000007.1"/>
</dbReference>
<evidence type="ECO:0000313" key="2">
    <source>
        <dbReference type="Proteomes" id="UP000298433"/>
    </source>
</evidence>
<dbReference type="InterPro" id="IPR029044">
    <property type="entry name" value="Nucleotide-diphossugar_trans"/>
</dbReference>